<dbReference type="EMBL" id="AXCR01000012">
    <property type="protein sequence ID" value="KJR79967.1"/>
    <property type="molecule type" value="Genomic_DNA"/>
</dbReference>
<accession>A0A0F2LR34</accession>
<comment type="caution">
    <text evidence="2">The sequence shown here is derived from an EMBL/GenBank/DDBJ whole genome shotgun (WGS) entry which is preliminary data.</text>
</comment>
<feature type="region of interest" description="Disordered" evidence="1">
    <location>
        <begin position="98"/>
        <end position="124"/>
    </location>
</feature>
<evidence type="ECO:0000256" key="1">
    <source>
        <dbReference type="SAM" id="MobiDB-lite"/>
    </source>
</evidence>
<reference evidence="2 3" key="1">
    <citation type="journal article" date="2014" name="BMC Genomics">
        <title>Comparative genomics of the major fungal agents of human and animal Sporotrichosis: Sporothrix schenckii and Sporothrix brasiliensis.</title>
        <authorList>
            <person name="Teixeira M.M."/>
            <person name="de Almeida L.G."/>
            <person name="Kubitschek-Barreira P."/>
            <person name="Alves F.L."/>
            <person name="Kioshima E.S."/>
            <person name="Abadio A.K."/>
            <person name="Fernandes L."/>
            <person name="Derengowski L.S."/>
            <person name="Ferreira K.S."/>
            <person name="Souza R.C."/>
            <person name="Ruiz J.C."/>
            <person name="de Andrade N.C."/>
            <person name="Paes H.C."/>
            <person name="Nicola A.M."/>
            <person name="Albuquerque P."/>
            <person name="Gerber A.L."/>
            <person name="Martins V.P."/>
            <person name="Peconick L.D."/>
            <person name="Neto A.V."/>
            <person name="Chaucanez C.B."/>
            <person name="Silva P.A."/>
            <person name="Cunha O.L."/>
            <person name="de Oliveira F.F."/>
            <person name="dos Santos T.C."/>
            <person name="Barros A.L."/>
            <person name="Soares M.A."/>
            <person name="de Oliveira L.M."/>
            <person name="Marini M.M."/>
            <person name="Villalobos-Duno H."/>
            <person name="Cunha M.M."/>
            <person name="de Hoog S."/>
            <person name="da Silveira J.F."/>
            <person name="Henrissat B."/>
            <person name="Nino-Vega G.A."/>
            <person name="Cisalpino P.S."/>
            <person name="Mora-Montes H.M."/>
            <person name="Almeida S.R."/>
            <person name="Stajich J.E."/>
            <person name="Lopes-Bezerra L.M."/>
            <person name="Vasconcelos A.T."/>
            <person name="Felipe M.S."/>
        </authorList>
    </citation>
    <scope>NUCLEOTIDE SEQUENCE [LARGE SCALE GENOMIC DNA]</scope>
    <source>
        <strain evidence="2 3">1099-18</strain>
    </source>
</reference>
<dbReference type="GeneID" id="27662866"/>
<evidence type="ECO:0000313" key="3">
    <source>
        <dbReference type="Proteomes" id="UP000033710"/>
    </source>
</evidence>
<dbReference type="RefSeq" id="XP_016582643.1">
    <property type="nucleotide sequence ID" value="XM_016727589.1"/>
</dbReference>
<organism evidence="2 3">
    <name type="scientific">Sporothrix schenckii 1099-18</name>
    <dbReference type="NCBI Taxonomy" id="1397361"/>
    <lineage>
        <taxon>Eukaryota</taxon>
        <taxon>Fungi</taxon>
        <taxon>Dikarya</taxon>
        <taxon>Ascomycota</taxon>
        <taxon>Pezizomycotina</taxon>
        <taxon>Sordariomycetes</taxon>
        <taxon>Sordariomycetidae</taxon>
        <taxon>Ophiostomatales</taxon>
        <taxon>Ophiostomataceae</taxon>
        <taxon>Sporothrix</taxon>
    </lineage>
</organism>
<dbReference type="AlphaFoldDB" id="A0A0F2LR34"/>
<protein>
    <submittedName>
        <fullName evidence="2">Uncharacterized protein</fullName>
    </submittedName>
</protein>
<reference evidence="2 3" key="2">
    <citation type="journal article" date="2015" name="Eukaryot. Cell">
        <title>Asexual propagation of a virulent clone complex in a human and feline outbreak of sporotrichosis.</title>
        <authorList>
            <person name="Teixeira Mde M."/>
            <person name="Rodrigues A.M."/>
            <person name="Tsui C.K."/>
            <person name="de Almeida L.G."/>
            <person name="Van Diepeningen A.D."/>
            <person name="van den Ende B.G."/>
            <person name="Fernandes G.F."/>
            <person name="Kano R."/>
            <person name="Hamelin R.C."/>
            <person name="Lopes-Bezerra L.M."/>
            <person name="Vasconcelos A.T."/>
            <person name="de Hoog S."/>
            <person name="de Camargo Z.P."/>
            <person name="Felipe M.S."/>
        </authorList>
    </citation>
    <scope>NUCLEOTIDE SEQUENCE [LARGE SCALE GENOMIC DNA]</scope>
    <source>
        <strain evidence="2 3">1099-18</strain>
    </source>
</reference>
<dbReference type="VEuPathDB" id="FungiDB:SPSK_00625"/>
<evidence type="ECO:0000313" key="2">
    <source>
        <dbReference type="EMBL" id="KJR79967.1"/>
    </source>
</evidence>
<dbReference type="Proteomes" id="UP000033710">
    <property type="component" value="Unassembled WGS sequence"/>
</dbReference>
<proteinExistence type="predicted"/>
<gene>
    <name evidence="2" type="ORF">SPSK_00625</name>
</gene>
<name>A0A0F2LR34_SPOSC</name>
<sequence length="124" mass="13917">MDNGHRATGQPLKDVPITAQTFKHATERCSDDPTIIGLISGCQTNQESPRHAWRIRDKRWCVAVNRCDGGATDETPVLLILSPSRLRHTAAQPKHLQQLQQACNGKRTRTRKESLLADPVAWRD</sequence>
<feature type="compositionally biased region" description="Basic and acidic residues" evidence="1">
    <location>
        <begin position="111"/>
        <end position="124"/>
    </location>
</feature>
<dbReference type="KEGG" id="ssck:SPSK_00625"/>